<accession>A0A267EG50</accession>
<feature type="region of interest" description="Disordered" evidence="1">
    <location>
        <begin position="33"/>
        <end position="66"/>
    </location>
</feature>
<sequence length="958" mass="117740">MRLGGIAPLYATAVLLLIVALAPTATAKRETKTYTVNTGDGPVTVTETHVSETSSSSSSPSEYSSSSEVVETSGWSSSAKELLKDSKVSDMSAGDLSGSLVLAIDKNAISKGLKKYIMDALKKLPVKTKKIKIGFVEYTDRPYTIVSLKQGWSLDRILARLQIELSKSRHAKRSGKVYDYVGIQAAYNELQKFGKSSGPRIVMLLSSGRDANTAKTEKWRHKLMKEWISLSEIVVDSSSGIFNVKEGGKETSTDKTLEHTTFLTTLLKSYSHSTIQYYKKIYGEAWEFYIVLKHYKTLYPGSWQTHLKTWFTNKYGDSTKFETYLHRTESKTGSPVSPEDRMRATFKKKYGSAWEKHFLIWKYKKLYGLKWKIHYEQHLMKKKYGKDWFSEWEKLRFKKKYGKKWEPHYVKWYFRKYRGATWIYSWKKWQFRQKHKEGSKAYVDEFMRWYFKYTKKGDKALEAWKSATKDLSEDEGEKKFRWFYYNLVFQKKQALIKYTKWFYRKRFGKKFLPKYKLWLNRFNTNKHWMKYYKLMETQLAYTTTSSVTVHVHSIRWFKKKFGSKWRTHYEKYQMKKKYGKNWFSEWEKLPFKKKYGKKWEPHYVKWYFKKYRPTTWIYSWMKWKIKQKHKEGSQAYVNEFMRWYFRYKKAGGSAFSEWKALNKDLSADKKEMMFRWFYYNLVFKKKKALIKYTKWHYRKIYGKTFLTKFKEWGKKINSGKAWIRLYQKTNHQLQYQVECGRGKPHVKTATWYKRHYGRKWRWYYTRVVYRRRYGRKWRVHFRKWLKRVWKKPSPKRRVLHKVTWYKRHYGRKWRWYYTRVVYRRRYGRKWRVHFRKWLKRVWKKPSPKNVRKVTWFNRRSGRHAWRLHVKRTKHRLRKYSIAWFKHRYGSNWKWFYVKRKYRRRYGSSWRVHFKKWRKTVWKRPAPKSVRKVTWFNRRAGRHAWRLRVKRTKHRVKKH</sequence>
<reference evidence="3 4" key="1">
    <citation type="submission" date="2017-06" db="EMBL/GenBank/DDBJ databases">
        <title>A platform for efficient transgenesis in Macrostomum lignano, a flatworm model organism for stem cell research.</title>
        <authorList>
            <person name="Berezikov E."/>
        </authorList>
    </citation>
    <scope>NUCLEOTIDE SEQUENCE [LARGE SCALE GENOMIC DNA]</scope>
    <source>
        <strain evidence="3">DV1</strain>
        <tissue evidence="3">Whole organism</tissue>
    </source>
</reference>
<name>A0A267EG50_9PLAT</name>
<feature type="chain" id="PRO_5013351920" description="VWFA domain-containing protein" evidence="2">
    <location>
        <begin position="28"/>
        <end position="958"/>
    </location>
</feature>
<organism evidence="3 4">
    <name type="scientific">Macrostomum lignano</name>
    <dbReference type="NCBI Taxonomy" id="282301"/>
    <lineage>
        <taxon>Eukaryota</taxon>
        <taxon>Metazoa</taxon>
        <taxon>Spiralia</taxon>
        <taxon>Lophotrochozoa</taxon>
        <taxon>Platyhelminthes</taxon>
        <taxon>Rhabditophora</taxon>
        <taxon>Macrostomorpha</taxon>
        <taxon>Macrostomida</taxon>
        <taxon>Macrostomidae</taxon>
        <taxon>Macrostomum</taxon>
    </lineage>
</organism>
<feature type="signal peptide" evidence="2">
    <location>
        <begin position="1"/>
        <end position="27"/>
    </location>
</feature>
<dbReference type="Gene3D" id="3.40.50.410">
    <property type="entry name" value="von Willebrand factor, type A domain"/>
    <property type="match status" value="1"/>
</dbReference>
<protein>
    <recommendedName>
        <fullName evidence="5">VWFA domain-containing protein</fullName>
    </recommendedName>
</protein>
<evidence type="ECO:0000256" key="2">
    <source>
        <dbReference type="SAM" id="SignalP"/>
    </source>
</evidence>
<dbReference type="InterPro" id="IPR036465">
    <property type="entry name" value="vWFA_dom_sf"/>
</dbReference>
<gene>
    <name evidence="3" type="ORF">BOX15_Mlig004350g1</name>
</gene>
<comment type="caution">
    <text evidence="3">The sequence shown here is derived from an EMBL/GenBank/DDBJ whole genome shotgun (WGS) entry which is preliminary data.</text>
</comment>
<dbReference type="Proteomes" id="UP000215902">
    <property type="component" value="Unassembled WGS sequence"/>
</dbReference>
<evidence type="ECO:0000313" key="4">
    <source>
        <dbReference type="Proteomes" id="UP000215902"/>
    </source>
</evidence>
<keyword evidence="2" id="KW-0732">Signal</keyword>
<evidence type="ECO:0000256" key="1">
    <source>
        <dbReference type="SAM" id="MobiDB-lite"/>
    </source>
</evidence>
<feature type="compositionally biased region" description="Low complexity" evidence="1">
    <location>
        <begin position="43"/>
        <end position="66"/>
    </location>
</feature>
<proteinExistence type="predicted"/>
<keyword evidence="4" id="KW-1185">Reference proteome</keyword>
<dbReference type="EMBL" id="NIVC01002152">
    <property type="protein sequence ID" value="PAA60436.1"/>
    <property type="molecule type" value="Genomic_DNA"/>
</dbReference>
<dbReference type="AlphaFoldDB" id="A0A267EG50"/>
<evidence type="ECO:0008006" key="5">
    <source>
        <dbReference type="Google" id="ProtNLM"/>
    </source>
</evidence>
<evidence type="ECO:0000313" key="3">
    <source>
        <dbReference type="EMBL" id="PAA60436.1"/>
    </source>
</evidence>
<dbReference type="CDD" id="cd00198">
    <property type="entry name" value="vWFA"/>
    <property type="match status" value="1"/>
</dbReference>
<dbReference type="SUPFAM" id="SSF53300">
    <property type="entry name" value="vWA-like"/>
    <property type="match status" value="1"/>
</dbReference>